<dbReference type="HOGENOM" id="CLU_1475536_0_0_1"/>
<dbReference type="RefSeq" id="XP_003674391.1">
    <property type="nucleotide sequence ID" value="XM_003674343.1"/>
</dbReference>
<protein>
    <submittedName>
        <fullName evidence="2">Uncharacterized protein</fullName>
    </submittedName>
</protein>
<dbReference type="FunCoup" id="G0V962">
    <property type="interactions" value="31"/>
</dbReference>
<evidence type="ECO:0000313" key="2">
    <source>
        <dbReference type="EMBL" id="CCC68012.1"/>
    </source>
</evidence>
<proteinExistence type="predicted"/>
<reference evidence="2 3" key="1">
    <citation type="journal article" date="2011" name="Proc. Natl. Acad. Sci. U.S.A.">
        <title>Evolutionary erosion of yeast sex chromosomes by mating-type switching accidents.</title>
        <authorList>
            <person name="Gordon J.L."/>
            <person name="Armisen D."/>
            <person name="Proux-Wera E."/>
            <person name="Oheigeartaigh S.S."/>
            <person name="Byrne K.P."/>
            <person name="Wolfe K.H."/>
        </authorList>
    </citation>
    <scope>NUCLEOTIDE SEQUENCE [LARGE SCALE GENOMIC DNA]</scope>
    <source>
        <strain evidence="3">ATCC 76901 / BCRC 22586 / CBS 4309 / NBRC 1992 / NRRL Y-12630</strain>
    </source>
</reference>
<reference key="2">
    <citation type="submission" date="2011-08" db="EMBL/GenBank/DDBJ databases">
        <title>Genome sequence of Naumovozyma castellii.</title>
        <authorList>
            <person name="Gordon J.L."/>
            <person name="Armisen D."/>
            <person name="Proux-Wera E."/>
            <person name="OhEigeartaigh S.S."/>
            <person name="Byrne K.P."/>
            <person name="Wolfe K.H."/>
        </authorList>
    </citation>
    <scope>NUCLEOTIDE SEQUENCE</scope>
    <source>
        <strain>Type strain:CBS 4309</strain>
    </source>
</reference>
<feature type="region of interest" description="Disordered" evidence="1">
    <location>
        <begin position="155"/>
        <end position="176"/>
    </location>
</feature>
<name>G0V962_NAUCA</name>
<dbReference type="InParanoid" id="G0V962"/>
<dbReference type="KEGG" id="ncs:NCAS_0A14540"/>
<dbReference type="AlphaFoldDB" id="G0V962"/>
<evidence type="ECO:0000256" key="1">
    <source>
        <dbReference type="SAM" id="MobiDB-lite"/>
    </source>
</evidence>
<dbReference type="GeneID" id="96901488"/>
<accession>G0V962</accession>
<sequence>MGKEESYMCPIIPRQANHYLHFRIGSSSLGPWYETNPLPRIEDTPNTSRKVKISLLKGSTLDPIQESRSMTLSKRERTVKKKKTHLLKFMAEHRKTERPCAVENNLTSDYLPIRYGLFSGLKDTRRAHCRFKRLPAANLHVACLCRQVPVISSPLHQSYTPPQPARRSKRENKGPDMKLYKYV</sequence>
<dbReference type="EMBL" id="HE576752">
    <property type="protein sequence ID" value="CCC68012.1"/>
    <property type="molecule type" value="Genomic_DNA"/>
</dbReference>
<gene>
    <name evidence="2" type="primary">NCAS0A14540</name>
    <name evidence="2" type="ordered locus">NCAS_0A14540</name>
</gene>
<keyword evidence="3" id="KW-1185">Reference proteome</keyword>
<evidence type="ECO:0000313" key="3">
    <source>
        <dbReference type="Proteomes" id="UP000001640"/>
    </source>
</evidence>
<dbReference type="Proteomes" id="UP000001640">
    <property type="component" value="Chromosome 1"/>
</dbReference>
<organism evidence="2 3">
    <name type="scientific">Naumovozyma castellii</name>
    <name type="common">Yeast</name>
    <name type="synonym">Saccharomyces castellii</name>
    <dbReference type="NCBI Taxonomy" id="27288"/>
    <lineage>
        <taxon>Eukaryota</taxon>
        <taxon>Fungi</taxon>
        <taxon>Dikarya</taxon>
        <taxon>Ascomycota</taxon>
        <taxon>Saccharomycotina</taxon>
        <taxon>Saccharomycetes</taxon>
        <taxon>Saccharomycetales</taxon>
        <taxon>Saccharomycetaceae</taxon>
        <taxon>Naumovozyma</taxon>
    </lineage>
</organism>